<dbReference type="InterPro" id="IPR011518">
    <property type="entry name" value="Transposase_36"/>
</dbReference>
<protein>
    <recommendedName>
        <fullName evidence="3">Rhodopirellula transposase</fullName>
    </recommendedName>
</protein>
<name>G6B279_9BACT</name>
<dbReference type="Pfam" id="PF07592">
    <property type="entry name" value="DDE_Tnp_ISAZ013"/>
    <property type="match status" value="1"/>
</dbReference>
<evidence type="ECO:0008006" key="3">
    <source>
        <dbReference type="Google" id="ProtNLM"/>
    </source>
</evidence>
<dbReference type="EMBL" id="AFZZ01000260">
    <property type="protein sequence ID" value="EHJ35105.1"/>
    <property type="molecule type" value="Genomic_DNA"/>
</dbReference>
<sequence length="148" mass="16744">MIGNFKRQGTVSCKGKPKAYDHDFKSFSDGIIVPYGIYDVGANTGYLTLGVSHDTAEFVCDNFIHIWQQFLQWKYPNAHTICILCDGGGSNACSHHIVKQALMKLASTIGVNIIMVHYPSILLQIQSYRALHVWTNFKKLEWRTTLVH</sequence>
<dbReference type="AlphaFoldDB" id="G6B279"/>
<accession>G6B279</accession>
<comment type="caution">
    <text evidence="1">The sequence shown here is derived from an EMBL/GenBank/DDBJ whole genome shotgun (WGS) entry which is preliminary data.</text>
</comment>
<evidence type="ECO:0000313" key="2">
    <source>
        <dbReference type="Proteomes" id="UP000004407"/>
    </source>
</evidence>
<gene>
    <name evidence="1" type="ORF">HMPREF0673_03012</name>
</gene>
<dbReference type="eggNOG" id="COG3335">
    <property type="taxonomic scope" value="Bacteria"/>
</dbReference>
<evidence type="ECO:0000313" key="1">
    <source>
        <dbReference type="EMBL" id="EHJ35105.1"/>
    </source>
</evidence>
<reference evidence="1 2" key="1">
    <citation type="submission" date="2011-08" db="EMBL/GenBank/DDBJ databases">
        <authorList>
            <person name="Weinstock G."/>
            <person name="Sodergren E."/>
            <person name="Clifton S."/>
            <person name="Fulton L."/>
            <person name="Fulton B."/>
            <person name="Courtney L."/>
            <person name="Fronick C."/>
            <person name="Harrison M."/>
            <person name="Strong C."/>
            <person name="Farmer C."/>
            <person name="Delahaunty K."/>
            <person name="Markovic C."/>
            <person name="Hall O."/>
            <person name="Minx P."/>
            <person name="Tomlinson C."/>
            <person name="Mitreva M."/>
            <person name="Hou S."/>
            <person name="Chen J."/>
            <person name="Wollam A."/>
            <person name="Pepin K.H."/>
            <person name="Johnson M."/>
            <person name="Bhonagiri V."/>
            <person name="Zhang X."/>
            <person name="Suruliraj S."/>
            <person name="Warren W."/>
            <person name="Chinwalla A."/>
            <person name="Mardis E.R."/>
            <person name="Wilson R.K."/>
        </authorList>
    </citation>
    <scope>NUCLEOTIDE SEQUENCE [LARGE SCALE GENOMIC DNA]</scope>
    <source>
        <strain evidence="1 2">DSM 18206</strain>
    </source>
</reference>
<dbReference type="Proteomes" id="UP000004407">
    <property type="component" value="Unassembled WGS sequence"/>
</dbReference>
<proteinExistence type="predicted"/>
<dbReference type="HOGENOM" id="CLU_1757182_0_0_10"/>
<organism evidence="1 2">
    <name type="scientific">Leyella stercorea DSM 18206</name>
    <dbReference type="NCBI Taxonomy" id="1002367"/>
    <lineage>
        <taxon>Bacteria</taxon>
        <taxon>Pseudomonadati</taxon>
        <taxon>Bacteroidota</taxon>
        <taxon>Bacteroidia</taxon>
        <taxon>Bacteroidales</taxon>
        <taxon>Prevotellaceae</taxon>
        <taxon>Leyella</taxon>
    </lineage>
</organism>